<sequence length="219" mass="24043">AWRVAFATQRQILNGCTAAISMQSWSNHEMKRKCAHPFGAETLATSEGMAMAELSRAMLFDIGDQTHDLMGPYLLSGRSPVTSAADSRGGCDHVTNPKASLAEDKRAAIDAAIARAAMQRPEVHLRWVEGASPLTDPLAETNGESSLLRRALEQGVYGIAADSIALRRRYEERVKREQKEPAHYACVTDCCYTGLDIYEMSCAGCQRQGNEKDSDNYEP</sequence>
<protein>
    <submittedName>
        <fullName evidence="1">Uncharacterized protein</fullName>
    </submittedName>
</protein>
<accession>A0ABN9RCV3</accession>
<gene>
    <name evidence="1" type="ORF">PCOR1329_LOCUS17947</name>
    <name evidence="2" type="ORF">PCOR1329_LOCUS84676</name>
</gene>
<proteinExistence type="predicted"/>
<evidence type="ECO:0000313" key="2">
    <source>
        <dbReference type="EMBL" id="CAK0910514.1"/>
    </source>
</evidence>
<name>A0ABN9RCV3_9DINO</name>
<comment type="caution">
    <text evidence="1">The sequence shown here is derived from an EMBL/GenBank/DDBJ whole genome shotgun (WGS) entry which is preliminary data.</text>
</comment>
<keyword evidence="3" id="KW-1185">Reference proteome</keyword>
<evidence type="ECO:0000313" key="3">
    <source>
        <dbReference type="Proteomes" id="UP001189429"/>
    </source>
</evidence>
<dbReference type="EMBL" id="CAUYUJ010005598">
    <property type="protein sequence ID" value="CAK0814301.1"/>
    <property type="molecule type" value="Genomic_DNA"/>
</dbReference>
<organism evidence="1 3">
    <name type="scientific">Prorocentrum cordatum</name>
    <dbReference type="NCBI Taxonomy" id="2364126"/>
    <lineage>
        <taxon>Eukaryota</taxon>
        <taxon>Sar</taxon>
        <taxon>Alveolata</taxon>
        <taxon>Dinophyceae</taxon>
        <taxon>Prorocentrales</taxon>
        <taxon>Prorocentraceae</taxon>
        <taxon>Prorocentrum</taxon>
    </lineage>
</organism>
<reference evidence="1" key="1">
    <citation type="submission" date="2023-10" db="EMBL/GenBank/DDBJ databases">
        <authorList>
            <person name="Chen Y."/>
            <person name="Shah S."/>
            <person name="Dougan E. K."/>
            <person name="Thang M."/>
            <person name="Chan C."/>
        </authorList>
    </citation>
    <scope>NUCLEOTIDE SEQUENCE [LARGE SCALE GENOMIC DNA]</scope>
</reference>
<feature type="non-terminal residue" evidence="1">
    <location>
        <position position="1"/>
    </location>
</feature>
<dbReference type="EMBL" id="CAUYUJ010022410">
    <property type="protein sequence ID" value="CAK0910514.1"/>
    <property type="molecule type" value="Genomic_DNA"/>
</dbReference>
<evidence type="ECO:0000313" key="1">
    <source>
        <dbReference type="EMBL" id="CAK0814301.1"/>
    </source>
</evidence>
<dbReference type="Proteomes" id="UP001189429">
    <property type="component" value="Unassembled WGS sequence"/>
</dbReference>